<organism evidence="2 3">
    <name type="scientific">Paenibacillus aceris</name>
    <dbReference type="NCBI Taxonomy" id="869555"/>
    <lineage>
        <taxon>Bacteria</taxon>
        <taxon>Bacillati</taxon>
        <taxon>Bacillota</taxon>
        <taxon>Bacilli</taxon>
        <taxon>Bacillales</taxon>
        <taxon>Paenibacillaceae</taxon>
        <taxon>Paenibacillus</taxon>
    </lineage>
</organism>
<protein>
    <submittedName>
        <fullName evidence="2">Glycerophosphoryl diester phosphodiesterase</fullName>
        <ecNumber evidence="2">3.1.4.46</ecNumber>
    </submittedName>
</protein>
<dbReference type="PROSITE" id="PS51704">
    <property type="entry name" value="GP_PDE"/>
    <property type="match status" value="1"/>
</dbReference>
<dbReference type="InterPro" id="IPR030395">
    <property type="entry name" value="GP_PDE_dom"/>
</dbReference>
<sequence>MISFPRMTAHTGCMGTPDNTLKSIETGLRLGVDILEEDILITADGMLVLSHDDQVHAADGSEYCISQMSFAELSKLDIKAHNGSEDETIRILPLDSLLTYLQGASVRLNLDLKSDACVEPVSLWIEQNRLLEQVFLSGCEIDRAHLVKRVNPRLHKLLNVDAAIFMANNYTDTAHQICKDAVSAACFGLNLNYRVVKPELLEIAKGYGLDVCIWTVNEEAEMKRFIEMGVHSITTRHVSALIQLKELYSC</sequence>
<dbReference type="RefSeq" id="WP_167057988.1">
    <property type="nucleotide sequence ID" value="NZ_JAAOZR010000017.1"/>
</dbReference>
<evidence type="ECO:0000313" key="3">
    <source>
        <dbReference type="Proteomes" id="UP001519344"/>
    </source>
</evidence>
<dbReference type="Pfam" id="PF03009">
    <property type="entry name" value="GDPD"/>
    <property type="match status" value="1"/>
</dbReference>
<name>A0ABS4I1U7_9BACL</name>
<keyword evidence="3" id="KW-1185">Reference proteome</keyword>
<comment type="caution">
    <text evidence="2">The sequence shown here is derived from an EMBL/GenBank/DDBJ whole genome shotgun (WGS) entry which is preliminary data.</text>
</comment>
<dbReference type="EMBL" id="JAGGKV010000009">
    <property type="protein sequence ID" value="MBP1964401.1"/>
    <property type="molecule type" value="Genomic_DNA"/>
</dbReference>
<evidence type="ECO:0000313" key="2">
    <source>
        <dbReference type="EMBL" id="MBP1964401.1"/>
    </source>
</evidence>
<reference evidence="2 3" key="1">
    <citation type="submission" date="2021-03" db="EMBL/GenBank/DDBJ databases">
        <title>Genomic Encyclopedia of Type Strains, Phase IV (KMG-IV): sequencing the most valuable type-strain genomes for metagenomic binning, comparative biology and taxonomic classification.</title>
        <authorList>
            <person name="Goeker M."/>
        </authorList>
    </citation>
    <scope>NUCLEOTIDE SEQUENCE [LARGE SCALE GENOMIC DNA]</scope>
    <source>
        <strain evidence="2 3">DSM 24950</strain>
    </source>
</reference>
<dbReference type="GO" id="GO:0008889">
    <property type="term" value="F:glycerophosphodiester phosphodiesterase activity"/>
    <property type="evidence" value="ECO:0007669"/>
    <property type="project" value="UniProtKB-EC"/>
</dbReference>
<dbReference type="SUPFAM" id="SSF51695">
    <property type="entry name" value="PLC-like phosphodiesterases"/>
    <property type="match status" value="1"/>
</dbReference>
<dbReference type="PANTHER" id="PTHR46211">
    <property type="entry name" value="GLYCEROPHOSPHORYL DIESTER PHOSPHODIESTERASE"/>
    <property type="match status" value="1"/>
</dbReference>
<dbReference type="Proteomes" id="UP001519344">
    <property type="component" value="Unassembled WGS sequence"/>
</dbReference>
<feature type="domain" description="GP-PDE" evidence="1">
    <location>
        <begin position="5"/>
        <end position="245"/>
    </location>
</feature>
<accession>A0ABS4I1U7</accession>
<proteinExistence type="predicted"/>
<dbReference type="PANTHER" id="PTHR46211:SF14">
    <property type="entry name" value="GLYCEROPHOSPHODIESTER PHOSPHODIESTERASE"/>
    <property type="match status" value="1"/>
</dbReference>
<gene>
    <name evidence="2" type="ORF">J2Z65_003624</name>
</gene>
<dbReference type="InterPro" id="IPR017946">
    <property type="entry name" value="PLC-like_Pdiesterase_TIM-brl"/>
</dbReference>
<dbReference type="Gene3D" id="3.20.20.190">
    <property type="entry name" value="Phosphatidylinositol (PI) phosphodiesterase"/>
    <property type="match status" value="1"/>
</dbReference>
<evidence type="ECO:0000259" key="1">
    <source>
        <dbReference type="PROSITE" id="PS51704"/>
    </source>
</evidence>
<dbReference type="EC" id="3.1.4.46" evidence="2"/>
<keyword evidence="2" id="KW-0378">Hydrolase</keyword>